<sequence>MKPLRSARRISAALLAAFLCVAHAMAADAPATPAAPKPPVPLLWKVSDADNSVYLLGSFHLLKTDDYPLPKETQAAFADSESLLFELSPDALTAPDVAGKFATAAGYADGRNLQQVLPAATYAALDKLAASSGGVAGAMQAQEPWFITLAISIGIAQRLGFRPELGLDQHLMQRAAEANKPTAGLETIDAQLAALDSTPMQEQVAGLKEFVDDPKKSVADMMELHRQWRAGDVAGLNRTMREEMIAKTPQTYRLIDVARNEAWLPKIEARLSGSKSGDTLVVVGALHLLGPDGLVEKLRAKGYKVERICSTCK</sequence>
<dbReference type="EMBL" id="JAGKTC010000004">
    <property type="protein sequence ID" value="MBP3985817.1"/>
    <property type="molecule type" value="Genomic_DNA"/>
</dbReference>
<proteinExistence type="predicted"/>
<dbReference type="PANTHER" id="PTHR40590:SF1">
    <property type="entry name" value="CYTOPLASMIC PROTEIN"/>
    <property type="match status" value="1"/>
</dbReference>
<feature type="signal peptide" evidence="1">
    <location>
        <begin position="1"/>
        <end position="26"/>
    </location>
</feature>
<dbReference type="Pfam" id="PF01963">
    <property type="entry name" value="TraB_PrgY_gumN"/>
    <property type="match status" value="1"/>
</dbReference>
<dbReference type="Proteomes" id="UP000673447">
    <property type="component" value="Unassembled WGS sequence"/>
</dbReference>
<protein>
    <submittedName>
        <fullName evidence="2">TraB/GumN family protein</fullName>
    </submittedName>
</protein>
<evidence type="ECO:0000313" key="2">
    <source>
        <dbReference type="EMBL" id="MBP3985817.1"/>
    </source>
</evidence>
<comment type="caution">
    <text evidence="2">The sequence shown here is derived from an EMBL/GenBank/DDBJ whole genome shotgun (WGS) entry which is preliminary data.</text>
</comment>
<evidence type="ECO:0000256" key="1">
    <source>
        <dbReference type="SAM" id="SignalP"/>
    </source>
</evidence>
<dbReference type="RefSeq" id="WP_210537693.1">
    <property type="nucleotide sequence ID" value="NZ_JAGKTC010000004.1"/>
</dbReference>
<dbReference type="PANTHER" id="PTHR40590">
    <property type="entry name" value="CYTOPLASMIC PROTEIN-RELATED"/>
    <property type="match status" value="1"/>
</dbReference>
<gene>
    <name evidence="2" type="ORF">J5837_15520</name>
</gene>
<evidence type="ECO:0000313" key="3">
    <source>
        <dbReference type="Proteomes" id="UP000673447"/>
    </source>
</evidence>
<dbReference type="InterPro" id="IPR002816">
    <property type="entry name" value="TraB/PrgY/GumN_fam"/>
</dbReference>
<reference evidence="2" key="1">
    <citation type="journal article" date="2016" name="Int. J. Syst. Evol. Microbiol.">
        <title>Pseudoxanthomonas helianthi sp. nov., isolated from roots of Jerusalem artichoke (Helianthus tuberosus).</title>
        <authorList>
            <person name="Kittiwongwattana C."/>
            <person name="Thawai C."/>
        </authorList>
    </citation>
    <scope>NUCLEOTIDE SEQUENCE</scope>
    <source>
        <strain evidence="2">110414</strain>
    </source>
</reference>
<keyword evidence="1" id="KW-0732">Signal</keyword>
<accession>A0A941AX11</accession>
<organism evidence="2 3">
    <name type="scientific">Pseudoxanthomonas helianthi</name>
    <dbReference type="NCBI Taxonomy" id="1453541"/>
    <lineage>
        <taxon>Bacteria</taxon>
        <taxon>Pseudomonadati</taxon>
        <taxon>Pseudomonadota</taxon>
        <taxon>Gammaproteobacteria</taxon>
        <taxon>Lysobacterales</taxon>
        <taxon>Lysobacteraceae</taxon>
        <taxon>Pseudoxanthomonas</taxon>
    </lineage>
</organism>
<dbReference type="CDD" id="cd14789">
    <property type="entry name" value="Tiki"/>
    <property type="match status" value="1"/>
</dbReference>
<reference evidence="2" key="2">
    <citation type="submission" date="2021-03" db="EMBL/GenBank/DDBJ databases">
        <authorList>
            <person name="Cao W."/>
        </authorList>
    </citation>
    <scope>NUCLEOTIDE SEQUENCE</scope>
    <source>
        <strain evidence="2">110414</strain>
    </source>
</reference>
<dbReference type="InterPro" id="IPR047111">
    <property type="entry name" value="YbaP-like"/>
</dbReference>
<name>A0A941AX11_9GAMM</name>
<feature type="chain" id="PRO_5037415771" evidence="1">
    <location>
        <begin position="27"/>
        <end position="313"/>
    </location>
</feature>
<dbReference type="AlphaFoldDB" id="A0A941AX11"/>
<keyword evidence="3" id="KW-1185">Reference proteome</keyword>